<dbReference type="Gene3D" id="3.40.190.10">
    <property type="entry name" value="Periplasmic binding protein-like II"/>
    <property type="match status" value="1"/>
</dbReference>
<feature type="signal peptide" evidence="2">
    <location>
        <begin position="1"/>
        <end position="28"/>
    </location>
</feature>
<evidence type="ECO:0000313" key="4">
    <source>
        <dbReference type="Proteomes" id="UP000295066"/>
    </source>
</evidence>
<comment type="similarity">
    <text evidence="1">Belongs to the UPF0065 (bug) family.</text>
</comment>
<sequence length="324" mass="35399">MRKFQRICVLFAVFAVLFAGLAVSPSMAAGGDTFPNRPVTLVIPYGLGSGDHEARTFGRIMEKHLGETMVPSNHEGGSGAIGISFLLAQPADGYAVSFMSATIAFGMASGNLKFAATDIQPLGTFNADYLCFAVEKDSPFKTLDDMVKFAKEKPGYMNVGGTNVNGAHHVFANLFFKDADIKAQYIPYNGSNQTLVALLGKNLDVMVTSPSTIRQHVAVGDIRILAVSTSARVKEFPEVPTCKELGYEAIDDFLNFRGYFVKPGTPEDVLKVLDEAFKKAYHDPEYQAFIEKEQLVPFYKGRPEVGEYFNKFVAQAEELIKGGK</sequence>
<comment type="caution">
    <text evidence="3">The sequence shown here is derived from an EMBL/GenBank/DDBJ whole genome shotgun (WGS) entry which is preliminary data.</text>
</comment>
<evidence type="ECO:0000256" key="1">
    <source>
        <dbReference type="ARBA" id="ARBA00006987"/>
    </source>
</evidence>
<dbReference type="PANTHER" id="PTHR42928">
    <property type="entry name" value="TRICARBOXYLATE-BINDING PROTEIN"/>
    <property type="match status" value="1"/>
</dbReference>
<dbReference type="OrthoDB" id="5632at2"/>
<dbReference type="EMBL" id="SORI01000005">
    <property type="protein sequence ID" value="TDY61670.1"/>
    <property type="molecule type" value="Genomic_DNA"/>
</dbReference>
<name>A0A4R8M829_9BACT</name>
<gene>
    <name evidence="3" type="ORF">C8D99_10583</name>
</gene>
<dbReference type="PIRSF" id="PIRSF017082">
    <property type="entry name" value="YflP"/>
    <property type="match status" value="1"/>
</dbReference>
<keyword evidence="2" id="KW-0732">Signal</keyword>
<organism evidence="3 4">
    <name type="scientific">Aminivibrio pyruvatiphilus</name>
    <dbReference type="NCBI Taxonomy" id="1005740"/>
    <lineage>
        <taxon>Bacteria</taxon>
        <taxon>Thermotogati</taxon>
        <taxon>Synergistota</taxon>
        <taxon>Synergistia</taxon>
        <taxon>Synergistales</taxon>
        <taxon>Aminobacteriaceae</taxon>
        <taxon>Aminivibrio</taxon>
    </lineage>
</organism>
<evidence type="ECO:0000313" key="3">
    <source>
        <dbReference type="EMBL" id="TDY61670.1"/>
    </source>
</evidence>
<proteinExistence type="inferred from homology"/>
<dbReference type="InterPro" id="IPR005064">
    <property type="entry name" value="BUG"/>
</dbReference>
<dbReference type="AlphaFoldDB" id="A0A4R8M829"/>
<dbReference type="CDD" id="cd07012">
    <property type="entry name" value="PBP2_Bug_TTT"/>
    <property type="match status" value="1"/>
</dbReference>
<dbReference type="Pfam" id="PF03401">
    <property type="entry name" value="TctC"/>
    <property type="match status" value="1"/>
</dbReference>
<dbReference type="Proteomes" id="UP000295066">
    <property type="component" value="Unassembled WGS sequence"/>
</dbReference>
<reference evidence="3 4" key="1">
    <citation type="submission" date="2019-03" db="EMBL/GenBank/DDBJ databases">
        <title>Genomic Encyclopedia of Type Strains, Phase IV (KMG-IV): sequencing the most valuable type-strain genomes for metagenomic binning, comparative biology and taxonomic classification.</title>
        <authorList>
            <person name="Goeker M."/>
        </authorList>
    </citation>
    <scope>NUCLEOTIDE SEQUENCE [LARGE SCALE GENOMIC DNA]</scope>
    <source>
        <strain evidence="3 4">DSM 25964</strain>
    </source>
</reference>
<dbReference type="InterPro" id="IPR042100">
    <property type="entry name" value="Bug_dom1"/>
</dbReference>
<keyword evidence="4" id="KW-1185">Reference proteome</keyword>
<protein>
    <submittedName>
        <fullName evidence="3">Tripartite-type tricarboxylate transporter receptor subunit TctC</fullName>
    </submittedName>
</protein>
<dbReference type="SUPFAM" id="SSF53850">
    <property type="entry name" value="Periplasmic binding protein-like II"/>
    <property type="match status" value="1"/>
</dbReference>
<feature type="chain" id="PRO_5020726152" evidence="2">
    <location>
        <begin position="29"/>
        <end position="324"/>
    </location>
</feature>
<accession>A0A4R8M829</accession>
<dbReference type="Gene3D" id="3.40.190.150">
    <property type="entry name" value="Bordetella uptake gene, domain 1"/>
    <property type="match status" value="1"/>
</dbReference>
<evidence type="ECO:0000256" key="2">
    <source>
        <dbReference type="SAM" id="SignalP"/>
    </source>
</evidence>
<keyword evidence="3" id="KW-0675">Receptor</keyword>
<dbReference type="PANTHER" id="PTHR42928:SF5">
    <property type="entry name" value="BLR1237 PROTEIN"/>
    <property type="match status" value="1"/>
</dbReference>